<dbReference type="EMBL" id="QNGE01001283">
    <property type="protein sequence ID" value="KAA3677941.1"/>
    <property type="molecule type" value="Genomic_DNA"/>
</dbReference>
<evidence type="ECO:0000256" key="1">
    <source>
        <dbReference type="SAM" id="MobiDB-lite"/>
    </source>
</evidence>
<accession>A0A5J4NQZ1</accession>
<feature type="region of interest" description="Disordered" evidence="1">
    <location>
        <begin position="707"/>
        <end position="726"/>
    </location>
</feature>
<evidence type="ECO:0000313" key="3">
    <source>
        <dbReference type="Proteomes" id="UP000324629"/>
    </source>
</evidence>
<feature type="compositionally biased region" description="Basic residues" evidence="1">
    <location>
        <begin position="558"/>
        <end position="572"/>
    </location>
</feature>
<dbReference type="Gene3D" id="1.10.510.10">
    <property type="entry name" value="Transferase(Phosphotransferase) domain 1"/>
    <property type="match status" value="1"/>
</dbReference>
<feature type="compositionally biased region" description="Polar residues" evidence="1">
    <location>
        <begin position="387"/>
        <end position="412"/>
    </location>
</feature>
<evidence type="ECO:0008006" key="4">
    <source>
        <dbReference type="Google" id="ProtNLM"/>
    </source>
</evidence>
<gene>
    <name evidence="2" type="ORF">DEA37_0011366</name>
</gene>
<organism evidence="2 3">
    <name type="scientific">Paragonimus westermani</name>
    <dbReference type="NCBI Taxonomy" id="34504"/>
    <lineage>
        <taxon>Eukaryota</taxon>
        <taxon>Metazoa</taxon>
        <taxon>Spiralia</taxon>
        <taxon>Lophotrochozoa</taxon>
        <taxon>Platyhelminthes</taxon>
        <taxon>Trematoda</taxon>
        <taxon>Digenea</taxon>
        <taxon>Plagiorchiida</taxon>
        <taxon>Troglotremata</taxon>
        <taxon>Troglotrematidae</taxon>
        <taxon>Paragonimus</taxon>
    </lineage>
</organism>
<comment type="caution">
    <text evidence="2">The sequence shown here is derived from an EMBL/GenBank/DDBJ whole genome shotgun (WGS) entry which is preliminary data.</text>
</comment>
<dbReference type="AlphaFoldDB" id="A0A5J4NQZ1"/>
<feature type="region of interest" description="Disordered" evidence="1">
    <location>
        <begin position="370"/>
        <end position="412"/>
    </location>
</feature>
<name>A0A5J4NQZ1_9TREM</name>
<evidence type="ECO:0000313" key="2">
    <source>
        <dbReference type="EMBL" id="KAA3677941.1"/>
    </source>
</evidence>
<protein>
    <recommendedName>
        <fullName evidence="4">Protein kinase domain-containing protein</fullName>
    </recommendedName>
</protein>
<feature type="compositionally biased region" description="Low complexity" evidence="1">
    <location>
        <begin position="707"/>
        <end position="717"/>
    </location>
</feature>
<feature type="region of interest" description="Disordered" evidence="1">
    <location>
        <begin position="548"/>
        <end position="572"/>
    </location>
</feature>
<proteinExistence type="predicted"/>
<sequence>MTPSTVPSKKRKNLGHITHVSTRAAYWHYREWHYCGCFPKKLYQSINCYRIDHKSGKETILGHSSDQLNARGCNLNEKYQTIFQRNPLFVGMRIPAVREVVPLERRLPKVTKLTLSFIKNCLRLDANERPTSSALIRSEYFTRDNFSALFLEELKGMIERDLETNTPIRQALPASSQPVQLRKLSDAYSNVDVGDKLPKVTTLGIGKPIEVSSDSLESTQKPSEKTSEMTVTGHQLPLNVIQTQPEQHPSSQPITISTDLGVLSEERNPNQQLAQCTVSVDSTGAASHGTTELESINQVHNKLSSSDLFASSPTNLTRRSLVHTSSDDPEKSPAVSVAARSHLMPPIPQKSTNLLRGSVSQLATTQDVRYQATPFDAESNRKVRLGPTTSNSIPSDRASPQTGFTTHPPLVSSSGLPLFPPMGSLASLDSTASPRLMNTSRFDVPYSGSGTSSGANTQPLGTSPMQAVLPNLSSYPSHPQQPSIQHPLHQFHYYPQRAHDGSHQTQRSETPVVAGTVQSTDHLHRPSLMTYDLKPLVVPATHVANPPSNVSSSGVAHYHPHSFSRDSKTKKHSMGSYKKPAFALHFPVNMGYYKSLSPIGFSTPHTNIDSIQPGGFGNSNVTVPTRDHAPHDQIDRSGLTRLNNLGSGTYTLGSTSLVPAGIGRSPLLALSQQNILRKATQIPFTSVFTKPESFGSSTPVFGTLVPSSTTSSGTLPTQAGSRPTLPTNHLHYSGVRTSESTFDFVNL</sequence>
<reference evidence="2 3" key="1">
    <citation type="journal article" date="2019" name="Gigascience">
        <title>Whole-genome sequence of the oriental lung fluke Paragonimus westermani.</title>
        <authorList>
            <person name="Oey H."/>
            <person name="Zakrzewski M."/>
            <person name="Narain K."/>
            <person name="Devi K.R."/>
            <person name="Agatsuma T."/>
            <person name="Nawaratna S."/>
            <person name="Gobert G.N."/>
            <person name="Jones M.K."/>
            <person name="Ragan M.A."/>
            <person name="McManus D.P."/>
            <person name="Krause L."/>
        </authorList>
    </citation>
    <scope>NUCLEOTIDE SEQUENCE [LARGE SCALE GENOMIC DNA]</scope>
    <source>
        <strain evidence="2 3">IND2009</strain>
    </source>
</reference>
<dbReference type="Proteomes" id="UP000324629">
    <property type="component" value="Unassembled WGS sequence"/>
</dbReference>
<keyword evidence="3" id="KW-1185">Reference proteome</keyword>